<evidence type="ECO:0000256" key="1">
    <source>
        <dbReference type="SAM" id="MobiDB-lite"/>
    </source>
</evidence>
<reference evidence="4 5" key="1">
    <citation type="submission" date="2016-07" db="EMBL/GenBank/DDBJ databases">
        <title>Comparative genomics of the entomopathogenic fungus Beauveria bassiana.</title>
        <authorList>
            <person name="Valero Jimenez C.A."/>
            <person name="Zwaan B.J."/>
            <person name="Van Kan J.A."/>
            <person name="Takken W."/>
            <person name="Debets A.J."/>
            <person name="Schoustra S.E."/>
            <person name="Koenraadt C.J."/>
        </authorList>
    </citation>
    <scope>NUCLEOTIDE SEQUENCE [LARGE SCALE GENOMIC DNA]</scope>
    <source>
        <strain evidence="4 5">ARSEF 8028</strain>
    </source>
</reference>
<feature type="chain" id="PRO_5015573300" description="LPXTG-domain-containing protein" evidence="3">
    <location>
        <begin position="28"/>
        <end position="503"/>
    </location>
</feature>
<keyword evidence="2" id="KW-1133">Transmembrane helix</keyword>
<feature type="transmembrane region" description="Helical" evidence="2">
    <location>
        <begin position="235"/>
        <end position="259"/>
    </location>
</feature>
<accession>A0A2S7YG89</accession>
<evidence type="ECO:0008006" key="6">
    <source>
        <dbReference type="Google" id="ProtNLM"/>
    </source>
</evidence>
<feature type="compositionally biased region" description="Low complexity" evidence="1">
    <location>
        <begin position="410"/>
        <end position="419"/>
    </location>
</feature>
<feature type="compositionally biased region" description="Basic and acidic residues" evidence="1">
    <location>
        <begin position="339"/>
        <end position="352"/>
    </location>
</feature>
<evidence type="ECO:0000313" key="5">
    <source>
        <dbReference type="Proteomes" id="UP000237441"/>
    </source>
</evidence>
<evidence type="ECO:0000256" key="3">
    <source>
        <dbReference type="SAM" id="SignalP"/>
    </source>
</evidence>
<evidence type="ECO:0000313" key="4">
    <source>
        <dbReference type="EMBL" id="PQK14882.1"/>
    </source>
</evidence>
<feature type="compositionally biased region" description="Low complexity" evidence="1">
    <location>
        <begin position="436"/>
        <end position="457"/>
    </location>
</feature>
<feature type="region of interest" description="Disordered" evidence="1">
    <location>
        <begin position="281"/>
        <end position="503"/>
    </location>
</feature>
<protein>
    <recommendedName>
        <fullName evidence="6">LPXTG-domain-containing protein</fullName>
    </recommendedName>
</protein>
<gene>
    <name evidence="4" type="ORF">BB8028_0005g04040</name>
</gene>
<keyword evidence="2" id="KW-0472">Membrane</keyword>
<evidence type="ECO:0000256" key="2">
    <source>
        <dbReference type="SAM" id="Phobius"/>
    </source>
</evidence>
<sequence>MALFKMPSAARCCSLVLLAVMATVTTALQVTPDSPCASLCLDSSSRPSNSSSVAKIRDAEIICSNRDYASEQGQKFQRCMNCLQNSTYSQGSQNDQAWFIYNLQYAYAHCVFGYPNGNGIGPYPCMTSEACGPLNVTVRRNLANNTGTDPFNYCSYRGGSSFGGTFSKCLDCMKADREHGYVANFFVALQAGCEQRPGPEGHLSLNGTLFDSRTISIVDPNKPSPSRKTGLSTGALVAVVIISVLLGLLLLGGGVFLYIRRRRRRLESDPHDGKSALEYAAARQQQQNGRHGPSSMDFQCAKNVSPFTPGSRDGGSVQPHQQQQHYHPQVRPTATAIYPDEKRNGTLEKKAYNDALRSHPPVGSVRNFSHKQHSSVTDTETMPDDVAKPEQAAATTTMPSPSPPSPSPYSPDSYVTPSSATSATPFLAPGQTSVFPSTTTTTTTTTSGTAHAGSSPTKQPSWDEPRQQGRGGGLIRSKASKTDVTAPVAARQLQTTFPPPPKR</sequence>
<proteinExistence type="predicted"/>
<dbReference type="EMBL" id="JRHA01000005">
    <property type="protein sequence ID" value="PQK14882.1"/>
    <property type="molecule type" value="Genomic_DNA"/>
</dbReference>
<feature type="compositionally biased region" description="Pro residues" evidence="1">
    <location>
        <begin position="400"/>
        <end position="409"/>
    </location>
</feature>
<dbReference type="Proteomes" id="UP000237441">
    <property type="component" value="Unassembled WGS sequence"/>
</dbReference>
<dbReference type="AlphaFoldDB" id="A0A2S7YG89"/>
<feature type="compositionally biased region" description="Polar residues" evidence="1">
    <location>
        <begin position="420"/>
        <end position="435"/>
    </location>
</feature>
<feature type="signal peptide" evidence="3">
    <location>
        <begin position="1"/>
        <end position="27"/>
    </location>
</feature>
<organism evidence="4 5">
    <name type="scientific">Beauveria bassiana</name>
    <name type="common">White muscardine disease fungus</name>
    <name type="synonym">Tritirachium shiotae</name>
    <dbReference type="NCBI Taxonomy" id="176275"/>
    <lineage>
        <taxon>Eukaryota</taxon>
        <taxon>Fungi</taxon>
        <taxon>Dikarya</taxon>
        <taxon>Ascomycota</taxon>
        <taxon>Pezizomycotina</taxon>
        <taxon>Sordariomycetes</taxon>
        <taxon>Hypocreomycetidae</taxon>
        <taxon>Hypocreales</taxon>
        <taxon>Cordycipitaceae</taxon>
        <taxon>Beauveria</taxon>
    </lineage>
</organism>
<dbReference type="OrthoDB" id="5426678at2759"/>
<feature type="compositionally biased region" description="Low complexity" evidence="1">
    <location>
        <begin position="318"/>
        <end position="329"/>
    </location>
</feature>
<comment type="caution">
    <text evidence="4">The sequence shown here is derived from an EMBL/GenBank/DDBJ whole genome shotgun (WGS) entry which is preliminary data.</text>
</comment>
<keyword evidence="3" id="KW-0732">Signal</keyword>
<keyword evidence="2" id="KW-0812">Transmembrane</keyword>
<name>A0A2S7YG89_BEABA</name>